<dbReference type="InterPro" id="IPR035952">
    <property type="entry name" value="Rhomboid-like_sf"/>
</dbReference>
<evidence type="ECO:0000313" key="10">
    <source>
        <dbReference type="Proteomes" id="UP000628854"/>
    </source>
</evidence>
<keyword evidence="10" id="KW-1185">Reference proteome</keyword>
<sequence>MEQFSLYPATLTLIAVNVAASVFGWSNPQFQAANMFHVGPIRQNREYHRMLTSGFLHVGVFHLLINMFVLFQFGATIEYSVGTTNFLIIYFASLVGGSLWAYLENFRNPDYRAVGASGAVSGVLLAYCLFWPFSLLYIFMIIPMPAVLFAVLFILISATLAGRENRIIGHEAHIGGALFGLVMTMIVVPDSLGIFAGQIAALFGGS</sequence>
<dbReference type="InterPro" id="IPR050925">
    <property type="entry name" value="Rhomboid_protease_S54"/>
</dbReference>
<dbReference type="RefSeq" id="WP_084392075.1">
    <property type="nucleotide sequence ID" value="NZ_BMKF01000002.1"/>
</dbReference>
<evidence type="ECO:0000256" key="3">
    <source>
        <dbReference type="ARBA" id="ARBA00022692"/>
    </source>
</evidence>
<comment type="caution">
    <text evidence="9">The sequence shown here is derived from an EMBL/GenBank/DDBJ whole genome shotgun (WGS) entry which is preliminary data.</text>
</comment>
<dbReference type="SUPFAM" id="SSF144091">
    <property type="entry name" value="Rhomboid-like"/>
    <property type="match status" value="1"/>
</dbReference>
<dbReference type="PANTHER" id="PTHR43731:SF14">
    <property type="entry name" value="PRESENILIN-ASSOCIATED RHOMBOID-LIKE PROTEIN, MITOCHONDRIAL"/>
    <property type="match status" value="1"/>
</dbReference>
<feature type="transmembrane region" description="Helical" evidence="7">
    <location>
        <begin position="174"/>
        <end position="203"/>
    </location>
</feature>
<evidence type="ECO:0000259" key="8">
    <source>
        <dbReference type="Pfam" id="PF01694"/>
    </source>
</evidence>
<comment type="subcellular location">
    <subcellularLocation>
        <location evidence="1">Membrane</location>
        <topology evidence="1">Multi-pass membrane protein</topology>
    </subcellularLocation>
</comment>
<evidence type="ECO:0000256" key="1">
    <source>
        <dbReference type="ARBA" id="ARBA00004141"/>
    </source>
</evidence>
<evidence type="ECO:0000256" key="2">
    <source>
        <dbReference type="ARBA" id="ARBA00009045"/>
    </source>
</evidence>
<gene>
    <name evidence="9" type="ORF">GCM10011503_22000</name>
</gene>
<keyword evidence="6 7" id="KW-0472">Membrane</keyword>
<feature type="transmembrane region" description="Helical" evidence="7">
    <location>
        <begin position="51"/>
        <end position="73"/>
    </location>
</feature>
<keyword evidence="4" id="KW-0378">Hydrolase</keyword>
<keyword evidence="5 7" id="KW-1133">Transmembrane helix</keyword>
<evidence type="ECO:0000256" key="7">
    <source>
        <dbReference type="SAM" id="Phobius"/>
    </source>
</evidence>
<dbReference type="Proteomes" id="UP000628854">
    <property type="component" value="Unassembled WGS sequence"/>
</dbReference>
<evidence type="ECO:0000256" key="6">
    <source>
        <dbReference type="ARBA" id="ARBA00023136"/>
    </source>
</evidence>
<dbReference type="PANTHER" id="PTHR43731">
    <property type="entry name" value="RHOMBOID PROTEASE"/>
    <property type="match status" value="1"/>
</dbReference>
<protein>
    <submittedName>
        <fullName evidence="9">Rhomboid family intramembrane serine protease</fullName>
    </submittedName>
</protein>
<keyword evidence="9" id="KW-0645">Protease</keyword>
<dbReference type="Pfam" id="PF01694">
    <property type="entry name" value="Rhomboid"/>
    <property type="match status" value="1"/>
</dbReference>
<evidence type="ECO:0000256" key="5">
    <source>
        <dbReference type="ARBA" id="ARBA00022989"/>
    </source>
</evidence>
<comment type="similarity">
    <text evidence="2">Belongs to the peptidase S54 family.</text>
</comment>
<name>A0ABQ1JR34_9PROT</name>
<feature type="domain" description="Peptidase S54 rhomboid" evidence="8">
    <location>
        <begin position="45"/>
        <end position="188"/>
    </location>
</feature>
<proteinExistence type="inferred from homology"/>
<dbReference type="GO" id="GO:0006508">
    <property type="term" value="P:proteolysis"/>
    <property type="evidence" value="ECO:0007669"/>
    <property type="project" value="UniProtKB-KW"/>
</dbReference>
<feature type="transmembrane region" description="Helical" evidence="7">
    <location>
        <begin position="79"/>
        <end position="102"/>
    </location>
</feature>
<feature type="transmembrane region" description="Helical" evidence="7">
    <location>
        <begin position="114"/>
        <end position="133"/>
    </location>
</feature>
<dbReference type="EMBL" id="BMKF01000002">
    <property type="protein sequence ID" value="GGB72945.1"/>
    <property type="molecule type" value="Genomic_DNA"/>
</dbReference>
<evidence type="ECO:0000313" key="9">
    <source>
        <dbReference type="EMBL" id="GGB72945.1"/>
    </source>
</evidence>
<dbReference type="InterPro" id="IPR022764">
    <property type="entry name" value="Peptidase_S54_rhomboid_dom"/>
</dbReference>
<organism evidence="9 10">
    <name type="scientific">Henriciella pelagia</name>
    <dbReference type="NCBI Taxonomy" id="1977912"/>
    <lineage>
        <taxon>Bacteria</taxon>
        <taxon>Pseudomonadati</taxon>
        <taxon>Pseudomonadota</taxon>
        <taxon>Alphaproteobacteria</taxon>
        <taxon>Hyphomonadales</taxon>
        <taxon>Hyphomonadaceae</taxon>
        <taxon>Henriciella</taxon>
    </lineage>
</organism>
<feature type="transmembrane region" description="Helical" evidence="7">
    <location>
        <begin position="139"/>
        <end position="162"/>
    </location>
</feature>
<feature type="transmembrane region" description="Helical" evidence="7">
    <location>
        <begin position="6"/>
        <end position="25"/>
    </location>
</feature>
<evidence type="ECO:0000256" key="4">
    <source>
        <dbReference type="ARBA" id="ARBA00022801"/>
    </source>
</evidence>
<keyword evidence="3 7" id="KW-0812">Transmembrane</keyword>
<reference evidence="10" key="1">
    <citation type="journal article" date="2019" name="Int. J. Syst. Evol. Microbiol.">
        <title>The Global Catalogue of Microorganisms (GCM) 10K type strain sequencing project: providing services to taxonomists for standard genome sequencing and annotation.</title>
        <authorList>
            <consortium name="The Broad Institute Genomics Platform"/>
            <consortium name="The Broad Institute Genome Sequencing Center for Infectious Disease"/>
            <person name="Wu L."/>
            <person name="Ma J."/>
        </authorList>
    </citation>
    <scope>NUCLEOTIDE SEQUENCE [LARGE SCALE GENOMIC DNA]</scope>
    <source>
        <strain evidence="10">CGMCC 1.15928</strain>
    </source>
</reference>
<dbReference type="GO" id="GO:0008233">
    <property type="term" value="F:peptidase activity"/>
    <property type="evidence" value="ECO:0007669"/>
    <property type="project" value="UniProtKB-KW"/>
</dbReference>
<accession>A0ABQ1JR34</accession>
<dbReference type="Gene3D" id="1.20.1540.10">
    <property type="entry name" value="Rhomboid-like"/>
    <property type="match status" value="1"/>
</dbReference>